<dbReference type="GO" id="GO:0003677">
    <property type="term" value="F:DNA binding"/>
    <property type="evidence" value="ECO:0007669"/>
    <property type="project" value="InterPro"/>
</dbReference>
<organism evidence="3 4">
    <name type="scientific">Streptomyces echinoruber</name>
    <dbReference type="NCBI Taxonomy" id="68898"/>
    <lineage>
        <taxon>Bacteria</taxon>
        <taxon>Bacillati</taxon>
        <taxon>Actinomycetota</taxon>
        <taxon>Actinomycetes</taxon>
        <taxon>Kitasatosporales</taxon>
        <taxon>Streptomycetaceae</taxon>
        <taxon>Streptomyces</taxon>
    </lineage>
</organism>
<dbReference type="Proteomes" id="UP000623010">
    <property type="component" value="Unassembled WGS sequence"/>
</dbReference>
<dbReference type="SUPFAM" id="SSF47413">
    <property type="entry name" value="lambda repressor-like DNA-binding domains"/>
    <property type="match status" value="1"/>
</dbReference>
<dbReference type="CDD" id="cd00093">
    <property type="entry name" value="HTH_XRE"/>
    <property type="match status" value="1"/>
</dbReference>
<comment type="caution">
    <text evidence="3">The sequence shown here is derived from an EMBL/GenBank/DDBJ whole genome shotgun (WGS) entry which is preliminary data.</text>
</comment>
<dbReference type="InterPro" id="IPR043917">
    <property type="entry name" value="DUF5753"/>
</dbReference>
<name>A0A918V6L2_9ACTN</name>
<evidence type="ECO:0000313" key="4">
    <source>
        <dbReference type="Proteomes" id="UP000623010"/>
    </source>
</evidence>
<protein>
    <submittedName>
        <fullName evidence="3">Transcriptional regulator</fullName>
    </submittedName>
</protein>
<dbReference type="EMBL" id="BMWH01000002">
    <property type="protein sequence ID" value="GGZ74064.1"/>
    <property type="molecule type" value="Genomic_DNA"/>
</dbReference>
<dbReference type="InterPro" id="IPR010982">
    <property type="entry name" value="Lambda_DNA-bd_dom_sf"/>
</dbReference>
<dbReference type="Gene3D" id="1.10.260.40">
    <property type="entry name" value="lambda repressor-like DNA-binding domains"/>
    <property type="match status" value="1"/>
</dbReference>
<keyword evidence="4" id="KW-1185">Reference proteome</keyword>
<dbReference type="Pfam" id="PF13560">
    <property type="entry name" value="HTH_31"/>
    <property type="match status" value="1"/>
</dbReference>
<feature type="domain" description="HTH cro/C1-type" evidence="2">
    <location>
        <begin position="31"/>
        <end position="84"/>
    </location>
</feature>
<reference evidence="3" key="1">
    <citation type="journal article" date="2014" name="Int. J. Syst. Evol. Microbiol.">
        <title>Complete genome sequence of Corynebacterium casei LMG S-19264T (=DSM 44701T), isolated from a smear-ripened cheese.</title>
        <authorList>
            <consortium name="US DOE Joint Genome Institute (JGI-PGF)"/>
            <person name="Walter F."/>
            <person name="Albersmeier A."/>
            <person name="Kalinowski J."/>
            <person name="Ruckert C."/>
        </authorList>
    </citation>
    <scope>NUCLEOTIDE SEQUENCE</scope>
    <source>
        <strain evidence="3">JCM 5016</strain>
    </source>
</reference>
<dbReference type="RefSeq" id="WP_229879236.1">
    <property type="nucleotide sequence ID" value="NZ_BMWH01000002.1"/>
</dbReference>
<dbReference type="PROSITE" id="PS50943">
    <property type="entry name" value="HTH_CROC1"/>
    <property type="match status" value="1"/>
</dbReference>
<dbReference type="SMART" id="SM00530">
    <property type="entry name" value="HTH_XRE"/>
    <property type="match status" value="1"/>
</dbReference>
<evidence type="ECO:0000313" key="3">
    <source>
        <dbReference type="EMBL" id="GGZ74064.1"/>
    </source>
</evidence>
<sequence length="287" mass="31790">MTEDAVGATGTAGAGGEPESSDSLRTFGAVVQALRLHAGLSRAQLGEHVRYSQHTVASVELGRRMPDPAFVERAEEALGNTGALRAAAGCLARQPGLAAWFRQWARLERTAISLCTYECRVVPGLLQTEAYARAVSLSVPPIPDEEELNQRIAARLERQELLSTRRKPPCAFSFVIEQAVLERHTGGEEVTRELLGHLLEVTGRHWNVEVQVMPLRQATHAGLDGPLQLLETPDNRWFGYSEGQENGRLIMDRKSISLLHQRYAKLRSQALTPEDSRRLLERMRGSL</sequence>
<dbReference type="Pfam" id="PF19054">
    <property type="entry name" value="DUF5753"/>
    <property type="match status" value="1"/>
</dbReference>
<proteinExistence type="predicted"/>
<accession>A0A918V6L2</accession>
<evidence type="ECO:0000256" key="1">
    <source>
        <dbReference type="SAM" id="MobiDB-lite"/>
    </source>
</evidence>
<reference evidence="3" key="2">
    <citation type="submission" date="2020-09" db="EMBL/GenBank/DDBJ databases">
        <authorList>
            <person name="Sun Q."/>
            <person name="Ohkuma M."/>
        </authorList>
    </citation>
    <scope>NUCLEOTIDE SEQUENCE</scope>
    <source>
        <strain evidence="3">JCM 5016</strain>
    </source>
</reference>
<evidence type="ECO:0000259" key="2">
    <source>
        <dbReference type="PROSITE" id="PS50943"/>
    </source>
</evidence>
<feature type="region of interest" description="Disordered" evidence="1">
    <location>
        <begin position="1"/>
        <end position="22"/>
    </location>
</feature>
<gene>
    <name evidence="3" type="ORF">GCM10010389_09640</name>
</gene>
<dbReference type="AlphaFoldDB" id="A0A918V6L2"/>
<dbReference type="InterPro" id="IPR001387">
    <property type="entry name" value="Cro/C1-type_HTH"/>
</dbReference>